<dbReference type="InterPro" id="IPR050640">
    <property type="entry name" value="Bact_2-comp_sensor_kinase"/>
</dbReference>
<dbReference type="Proteomes" id="UP000315648">
    <property type="component" value="Unassembled WGS sequence"/>
</dbReference>
<comment type="caution">
    <text evidence="3">The sequence shown here is derived from an EMBL/GenBank/DDBJ whole genome shotgun (WGS) entry which is preliminary data.</text>
</comment>
<feature type="transmembrane region" description="Helical" evidence="1">
    <location>
        <begin position="68"/>
        <end position="90"/>
    </location>
</feature>
<dbReference type="AlphaFoldDB" id="A0A556QN41"/>
<dbReference type="GO" id="GO:0000155">
    <property type="term" value="F:phosphorelay sensor kinase activity"/>
    <property type="evidence" value="ECO:0007669"/>
    <property type="project" value="InterPro"/>
</dbReference>
<keyword evidence="4" id="KW-1185">Reference proteome</keyword>
<organism evidence="3 4">
    <name type="scientific">Rariglobus hedericola</name>
    <dbReference type="NCBI Taxonomy" id="2597822"/>
    <lineage>
        <taxon>Bacteria</taxon>
        <taxon>Pseudomonadati</taxon>
        <taxon>Verrucomicrobiota</taxon>
        <taxon>Opitutia</taxon>
        <taxon>Opitutales</taxon>
        <taxon>Opitutaceae</taxon>
        <taxon>Rariglobus</taxon>
    </lineage>
</organism>
<keyword evidence="1" id="KW-0472">Membrane</keyword>
<dbReference type="OrthoDB" id="2514702at2"/>
<dbReference type="InterPro" id="IPR010559">
    <property type="entry name" value="Sig_transdc_His_kin_internal"/>
</dbReference>
<dbReference type="SUPFAM" id="SSF55874">
    <property type="entry name" value="ATPase domain of HSP90 chaperone/DNA topoisomerase II/histidine kinase"/>
    <property type="match status" value="1"/>
</dbReference>
<proteinExistence type="predicted"/>
<dbReference type="GO" id="GO:0016020">
    <property type="term" value="C:membrane"/>
    <property type="evidence" value="ECO:0007669"/>
    <property type="project" value="InterPro"/>
</dbReference>
<feature type="domain" description="Signal transduction histidine kinase internal region" evidence="2">
    <location>
        <begin position="183"/>
        <end position="261"/>
    </location>
</feature>
<evidence type="ECO:0000313" key="4">
    <source>
        <dbReference type="Proteomes" id="UP000315648"/>
    </source>
</evidence>
<dbReference type="Gene3D" id="3.30.565.10">
    <property type="entry name" value="Histidine kinase-like ATPase, C-terminal domain"/>
    <property type="match status" value="1"/>
</dbReference>
<evidence type="ECO:0000313" key="3">
    <source>
        <dbReference type="EMBL" id="TSJ78066.1"/>
    </source>
</evidence>
<reference evidence="3 4" key="1">
    <citation type="submission" date="2019-07" db="EMBL/GenBank/DDBJ databases">
        <title>Description of 53C-WASEF.</title>
        <authorList>
            <person name="Pitt A."/>
            <person name="Hahn M.W."/>
        </authorList>
    </citation>
    <scope>NUCLEOTIDE SEQUENCE [LARGE SCALE GENOMIC DNA]</scope>
    <source>
        <strain evidence="3 4">53C-WASEF</strain>
    </source>
</reference>
<keyword evidence="1" id="KW-1133">Transmembrane helix</keyword>
<feature type="transmembrane region" description="Helical" evidence="1">
    <location>
        <begin position="102"/>
        <end position="122"/>
    </location>
</feature>
<keyword evidence="1" id="KW-0812">Transmembrane</keyword>
<dbReference type="EMBL" id="VMBG01000001">
    <property type="protein sequence ID" value="TSJ78066.1"/>
    <property type="molecule type" value="Genomic_DNA"/>
</dbReference>
<gene>
    <name evidence="3" type="ORF">FPL22_01775</name>
</gene>
<dbReference type="PANTHER" id="PTHR34220:SF7">
    <property type="entry name" value="SENSOR HISTIDINE KINASE YPDA"/>
    <property type="match status" value="1"/>
</dbReference>
<dbReference type="Pfam" id="PF06580">
    <property type="entry name" value="His_kinase"/>
    <property type="match status" value="1"/>
</dbReference>
<name>A0A556QN41_9BACT</name>
<protein>
    <recommendedName>
        <fullName evidence="2">Signal transduction histidine kinase internal region domain-containing protein</fullName>
    </recommendedName>
</protein>
<evidence type="ECO:0000259" key="2">
    <source>
        <dbReference type="Pfam" id="PF06580"/>
    </source>
</evidence>
<accession>A0A556QN41</accession>
<feature type="transmembrane region" description="Helical" evidence="1">
    <location>
        <begin position="44"/>
        <end position="62"/>
    </location>
</feature>
<sequence length="377" mass="41622">MVRSDDRDFSIMIFVRLGARGFSTSPPVASVVRSPHSLFWKFQIGGWLLFVPLATGFALVAFNDPGQIVLTGVIRQVVSFGLTLALWCFYRRWPADTFRLAPHIAQIALACTIVTAVDTVLVEIIRATFAMEPASPLAQRGSVPLRLSIYLAWSSLYFMIRQELETRNRGLRLAQIELAAREAELASLRAQVNPHFLFNALNSILAECGDKAPAARAITRSLADYLRASLLQRDHHAPLGEEVDSIAAYLRVEQARFEEKLIYSFAIEPAAREALVPLTVLLPLVENAVKYGMRTSPPPLRIAITATRREDVLTLTVENSGHWFEPRPGAADSTQIGLANLRRRLALLHGDAAALTIHPDAHQVRIVVTLPVAPSGK</sequence>
<evidence type="ECO:0000256" key="1">
    <source>
        <dbReference type="SAM" id="Phobius"/>
    </source>
</evidence>
<dbReference type="InterPro" id="IPR036890">
    <property type="entry name" value="HATPase_C_sf"/>
</dbReference>
<dbReference type="PANTHER" id="PTHR34220">
    <property type="entry name" value="SENSOR HISTIDINE KINASE YPDA"/>
    <property type="match status" value="1"/>
</dbReference>